<dbReference type="InterPro" id="IPR011733">
    <property type="entry name" value="CHP02185_IM"/>
</dbReference>
<reference evidence="2 3" key="1">
    <citation type="submission" date="2016-11" db="EMBL/GenBank/DDBJ databases">
        <authorList>
            <person name="Jaros S."/>
            <person name="Januszkiewicz K."/>
            <person name="Wedrychowicz H."/>
        </authorList>
    </citation>
    <scope>NUCLEOTIDE SEQUENCE [LARGE SCALE GENOMIC DNA]</scope>
    <source>
        <strain evidence="2 3">DSM 10068</strain>
    </source>
</reference>
<feature type="transmembrane region" description="Helical" evidence="1">
    <location>
        <begin position="20"/>
        <end position="42"/>
    </location>
</feature>
<proteinExistence type="predicted"/>
<protein>
    <submittedName>
        <fullName evidence="2">Energy-coupling factor transport system substrate-specific component</fullName>
    </submittedName>
</protein>
<dbReference type="OrthoDB" id="9781459at2"/>
<organism evidence="2 3">
    <name type="scientific">Sporobacter termitidis DSM 10068</name>
    <dbReference type="NCBI Taxonomy" id="1123282"/>
    <lineage>
        <taxon>Bacteria</taxon>
        <taxon>Bacillati</taxon>
        <taxon>Bacillota</taxon>
        <taxon>Clostridia</taxon>
        <taxon>Eubacteriales</taxon>
        <taxon>Oscillospiraceae</taxon>
        <taxon>Sporobacter</taxon>
    </lineage>
</organism>
<dbReference type="Proteomes" id="UP000183995">
    <property type="component" value="Unassembled WGS sequence"/>
</dbReference>
<feature type="transmembrane region" description="Helical" evidence="1">
    <location>
        <begin position="73"/>
        <end position="89"/>
    </location>
</feature>
<dbReference type="EMBL" id="FQXV01000003">
    <property type="protein sequence ID" value="SHH82679.1"/>
    <property type="molecule type" value="Genomic_DNA"/>
</dbReference>
<dbReference type="NCBIfam" id="TIGR02185">
    <property type="entry name" value="Trep_Strep"/>
    <property type="match status" value="1"/>
</dbReference>
<evidence type="ECO:0000256" key="1">
    <source>
        <dbReference type="SAM" id="Phobius"/>
    </source>
</evidence>
<dbReference type="AlphaFoldDB" id="A0A1M5W515"/>
<name>A0A1M5W515_9FIRM</name>
<dbReference type="Pfam" id="PF09605">
    <property type="entry name" value="Trep_Strep"/>
    <property type="match status" value="1"/>
</dbReference>
<gene>
    <name evidence="2" type="ORF">SAMN02745823_01071</name>
</gene>
<dbReference type="RefSeq" id="WP_073076632.1">
    <property type="nucleotide sequence ID" value="NZ_FQXV01000003.1"/>
</dbReference>
<feature type="transmembrane region" description="Helical" evidence="1">
    <location>
        <begin position="122"/>
        <end position="141"/>
    </location>
</feature>
<sequence>MSNQLQTNTVKKGLTVKDLIIMGVFAALLTVCSMIGGIFFAITPTLTFYFSIGAALLPGPVFLLLLAKVPKRGALAIIGTIVAVLSLVLGMHWAMGLGGLIGSLLADMVAGTKKYRSKKMNILAYIVYSFGPTGTYFAYFIDPQTWASTMLKKGTTEDYINAMNNTADWRVLVIMIVGTILVAWLSGFIGSKLLKKQFEKAGIIA</sequence>
<accession>A0A1M5W515</accession>
<keyword evidence="3" id="KW-1185">Reference proteome</keyword>
<feature type="transmembrane region" description="Helical" evidence="1">
    <location>
        <begin position="48"/>
        <end position="66"/>
    </location>
</feature>
<dbReference type="STRING" id="1123282.SAMN02745823_01071"/>
<keyword evidence="1" id="KW-0472">Membrane</keyword>
<feature type="transmembrane region" description="Helical" evidence="1">
    <location>
        <begin position="169"/>
        <end position="190"/>
    </location>
</feature>
<keyword evidence="1" id="KW-1133">Transmembrane helix</keyword>
<evidence type="ECO:0000313" key="2">
    <source>
        <dbReference type="EMBL" id="SHH82679.1"/>
    </source>
</evidence>
<keyword evidence="1" id="KW-0812">Transmembrane</keyword>
<evidence type="ECO:0000313" key="3">
    <source>
        <dbReference type="Proteomes" id="UP000183995"/>
    </source>
</evidence>